<dbReference type="Proteomes" id="UP001595776">
    <property type="component" value="Unassembled WGS sequence"/>
</dbReference>
<dbReference type="EMBL" id="JBHSCR010000001">
    <property type="protein sequence ID" value="MFC4346379.1"/>
    <property type="molecule type" value="Genomic_DNA"/>
</dbReference>
<sequence length="244" mass="27185">MFAAFAFAATVTAAEPVPAPLPEAPQLSLYTEHNPPLTYLSADSQKIEGLVFIIVDEMLKRANINYTIELLPWKRALSLTRRSPNTCLFAMDRTPDRENKFLWVSPLYEGRWAFFKRPDSPLELESLADIAPYQIATVSGYASANALQETGHERILNAGTNVDAVRLLFHGRVDLLLTGAVEIPYIAKEANTPLPLEALPFKNVSTSMGCSLDTDPDLMRKLQQINEEMTDFKRQVMGQATPTD</sequence>
<keyword evidence="2" id="KW-1185">Reference proteome</keyword>
<gene>
    <name evidence="1" type="ORF">ACFO5Q_00790</name>
</gene>
<dbReference type="Gene3D" id="3.40.190.10">
    <property type="entry name" value="Periplasmic binding protein-like II"/>
    <property type="match status" value="2"/>
</dbReference>
<protein>
    <submittedName>
        <fullName evidence="1">Transporter substrate-binding domain-containing protein</fullName>
    </submittedName>
</protein>
<accession>A0ABV8U6B3</accession>
<dbReference type="PANTHER" id="PTHR38834:SF3">
    <property type="entry name" value="SOLUTE-BINDING PROTEIN FAMILY 3_N-TERMINAL DOMAIN-CONTAINING PROTEIN"/>
    <property type="match status" value="1"/>
</dbReference>
<evidence type="ECO:0000313" key="1">
    <source>
        <dbReference type="EMBL" id="MFC4346379.1"/>
    </source>
</evidence>
<dbReference type="SUPFAM" id="SSF53850">
    <property type="entry name" value="Periplasmic binding protein-like II"/>
    <property type="match status" value="1"/>
</dbReference>
<proteinExistence type="predicted"/>
<dbReference type="RefSeq" id="WP_068150790.1">
    <property type="nucleotide sequence ID" value="NZ_JBHSCR010000001.1"/>
</dbReference>
<comment type="caution">
    <text evidence="1">The sequence shown here is derived from an EMBL/GenBank/DDBJ whole genome shotgun (WGS) entry which is preliminary data.</text>
</comment>
<organism evidence="1 2">
    <name type="scientific">Kordiimonas lipolytica</name>
    <dbReference type="NCBI Taxonomy" id="1662421"/>
    <lineage>
        <taxon>Bacteria</taxon>
        <taxon>Pseudomonadati</taxon>
        <taxon>Pseudomonadota</taxon>
        <taxon>Alphaproteobacteria</taxon>
        <taxon>Kordiimonadales</taxon>
        <taxon>Kordiimonadaceae</taxon>
        <taxon>Kordiimonas</taxon>
    </lineage>
</organism>
<name>A0ABV8U6B3_9PROT</name>
<reference evidence="2" key="1">
    <citation type="journal article" date="2019" name="Int. J. Syst. Evol. Microbiol.">
        <title>The Global Catalogue of Microorganisms (GCM) 10K type strain sequencing project: providing services to taxonomists for standard genome sequencing and annotation.</title>
        <authorList>
            <consortium name="The Broad Institute Genomics Platform"/>
            <consortium name="The Broad Institute Genome Sequencing Center for Infectious Disease"/>
            <person name="Wu L."/>
            <person name="Ma J."/>
        </authorList>
    </citation>
    <scope>NUCLEOTIDE SEQUENCE [LARGE SCALE GENOMIC DNA]</scope>
    <source>
        <strain evidence="2">CGMCC 1.15304</strain>
    </source>
</reference>
<dbReference type="PANTHER" id="PTHR38834">
    <property type="entry name" value="PERIPLASMIC SUBSTRATE BINDING PROTEIN FAMILY 3"/>
    <property type="match status" value="1"/>
</dbReference>
<evidence type="ECO:0000313" key="2">
    <source>
        <dbReference type="Proteomes" id="UP001595776"/>
    </source>
</evidence>